<dbReference type="GO" id="GO:0008270">
    <property type="term" value="F:zinc ion binding"/>
    <property type="evidence" value="ECO:0007669"/>
    <property type="project" value="TreeGrafter"/>
</dbReference>
<accession>A0A1B6JL91</accession>
<dbReference type="PANTHER" id="PTHR12857:SF0">
    <property type="entry name" value="CXXC MOTIF CONTAINING ZINC BINDING PROTEIN"/>
    <property type="match status" value="1"/>
</dbReference>
<reference evidence="4" key="1">
    <citation type="submission" date="2015-11" db="EMBL/GenBank/DDBJ databases">
        <title>De novo transcriptome assembly of four potential Pierce s Disease insect vectors from Arizona vineyards.</title>
        <authorList>
            <person name="Tassone E.E."/>
        </authorList>
    </citation>
    <scope>NUCLEOTIDE SEQUENCE</scope>
</reference>
<dbReference type="SUPFAM" id="SSF141678">
    <property type="entry name" value="MAL13P1.257-like"/>
    <property type="match status" value="1"/>
</dbReference>
<evidence type="ECO:0008006" key="5">
    <source>
        <dbReference type="Google" id="ProtNLM"/>
    </source>
</evidence>
<comment type="similarity">
    <text evidence="1">Belongs to the UPF0587 family.</text>
</comment>
<dbReference type="InterPro" id="IPR008584">
    <property type="entry name" value="CXXC_Zn-binding_euk"/>
</dbReference>
<dbReference type="PANTHER" id="PTHR12857">
    <property type="entry name" value="CXXC MOTIF CONTAINING ZINC BINDING PROTEIN"/>
    <property type="match status" value="1"/>
</dbReference>
<name>A0A1B6JL91_9HEMI</name>
<gene>
    <name evidence="4" type="ORF">g.5122</name>
</gene>
<evidence type="ECO:0000256" key="1">
    <source>
        <dbReference type="ARBA" id="ARBA00007818"/>
    </source>
</evidence>
<sequence>MVLFTLCVKCNLEEIKILQPSSDFTWTIKVKCSGCGEESPNWHTVDAQSSYEGKGGKGKFNFIYKCKFCSRENSLDIVGSSIKKINSDECMDFKPLVTFDCRGLVPVDFTPGKGWIAEAAESGRQFKDIDLSEKEWVDYDERSQQSVGIYEFESKIVHSK</sequence>
<evidence type="ECO:0000256" key="3">
    <source>
        <dbReference type="ARBA" id="ARBA00022833"/>
    </source>
</evidence>
<dbReference type="AlphaFoldDB" id="A0A1B6JL91"/>
<organism evidence="4">
    <name type="scientific">Homalodisca liturata</name>
    <dbReference type="NCBI Taxonomy" id="320908"/>
    <lineage>
        <taxon>Eukaryota</taxon>
        <taxon>Metazoa</taxon>
        <taxon>Ecdysozoa</taxon>
        <taxon>Arthropoda</taxon>
        <taxon>Hexapoda</taxon>
        <taxon>Insecta</taxon>
        <taxon>Pterygota</taxon>
        <taxon>Neoptera</taxon>
        <taxon>Paraneoptera</taxon>
        <taxon>Hemiptera</taxon>
        <taxon>Auchenorrhyncha</taxon>
        <taxon>Membracoidea</taxon>
        <taxon>Cicadellidae</taxon>
        <taxon>Cicadellinae</taxon>
        <taxon>Proconiini</taxon>
        <taxon>Homalodisca</taxon>
    </lineage>
</organism>
<keyword evidence="2" id="KW-0479">Metal-binding</keyword>
<keyword evidence="3" id="KW-0862">Zinc</keyword>
<proteinExistence type="inferred from homology"/>
<dbReference type="EMBL" id="GECU01007746">
    <property type="protein sequence ID" value="JAS99960.1"/>
    <property type="molecule type" value="Transcribed_RNA"/>
</dbReference>
<dbReference type="Pfam" id="PF05907">
    <property type="entry name" value="CXXC_Zn-b_euk"/>
    <property type="match status" value="1"/>
</dbReference>
<protein>
    <recommendedName>
        <fullName evidence="5">DUF866 domain-containing protein</fullName>
    </recommendedName>
</protein>
<evidence type="ECO:0000313" key="4">
    <source>
        <dbReference type="EMBL" id="JAS99960.1"/>
    </source>
</evidence>
<evidence type="ECO:0000256" key="2">
    <source>
        <dbReference type="ARBA" id="ARBA00022723"/>
    </source>
</evidence>